<dbReference type="Proteomes" id="UP000183940">
    <property type="component" value="Unassembled WGS sequence"/>
</dbReference>
<organism evidence="1 2">
    <name type="scientific">Roseofilum reptotaenium AO1-A</name>
    <dbReference type="NCBI Taxonomy" id="1925591"/>
    <lineage>
        <taxon>Bacteria</taxon>
        <taxon>Bacillati</taxon>
        <taxon>Cyanobacteriota</taxon>
        <taxon>Cyanophyceae</taxon>
        <taxon>Desertifilales</taxon>
        <taxon>Desertifilaceae</taxon>
        <taxon>Roseofilum</taxon>
    </lineage>
</organism>
<evidence type="ECO:0000313" key="2">
    <source>
        <dbReference type="Proteomes" id="UP000183940"/>
    </source>
</evidence>
<keyword evidence="2" id="KW-1185">Reference proteome</keyword>
<accession>A0A1L9QPL8</accession>
<comment type="caution">
    <text evidence="1">The sequence shown here is derived from an EMBL/GenBank/DDBJ whole genome shotgun (WGS) entry which is preliminary data.</text>
</comment>
<gene>
    <name evidence="1" type="ORF">BI308_15620</name>
</gene>
<dbReference type="EMBL" id="MLAW01000028">
    <property type="protein sequence ID" value="OJJ24582.1"/>
    <property type="molecule type" value="Genomic_DNA"/>
</dbReference>
<dbReference type="InterPro" id="IPR007367">
    <property type="entry name" value="DUF433"/>
</dbReference>
<reference evidence="1" key="1">
    <citation type="submission" date="2016-10" db="EMBL/GenBank/DDBJ databases">
        <title>CRISPR-Cas defence system in Roseofilum reptotaenium: evidence of a bacteriophage-cyanobacterium arms race in the coral black band disease.</title>
        <authorList>
            <person name="Buerger P."/>
            <person name="Wood-Charlson E.M."/>
            <person name="Weynberg K.D."/>
            <person name="Willis B."/>
            <person name="Van Oppen M.J."/>
        </authorList>
    </citation>
    <scope>NUCLEOTIDE SEQUENCE [LARGE SCALE GENOMIC DNA]</scope>
    <source>
        <strain evidence="1">AO1-A</strain>
    </source>
</reference>
<dbReference type="AlphaFoldDB" id="A0A1L9QPL8"/>
<dbReference type="InterPro" id="IPR009057">
    <property type="entry name" value="Homeodomain-like_sf"/>
</dbReference>
<dbReference type="PANTHER" id="PTHR34849:SF1">
    <property type="entry name" value="SLR0770 PROTEIN"/>
    <property type="match status" value="1"/>
</dbReference>
<dbReference type="PANTHER" id="PTHR34849">
    <property type="entry name" value="SSL5025 PROTEIN"/>
    <property type="match status" value="1"/>
</dbReference>
<proteinExistence type="predicted"/>
<dbReference type="Gene3D" id="1.10.10.10">
    <property type="entry name" value="Winged helix-like DNA-binding domain superfamily/Winged helix DNA-binding domain"/>
    <property type="match status" value="1"/>
</dbReference>
<name>A0A1L9QPL8_9CYAN</name>
<dbReference type="STRING" id="1925591.BI308_15620"/>
<sequence length="100" mass="11618">MTAVISEHIEITPGICGGRPRILGRRIRVQDIVIWHEYMGMSPDEITSRYPTLTLSDIYAALAYYHDHFSEIKQHIREDEELVKQMQAEIPSKMPNPRLI</sequence>
<evidence type="ECO:0000313" key="1">
    <source>
        <dbReference type="EMBL" id="OJJ24582.1"/>
    </source>
</evidence>
<evidence type="ECO:0008006" key="3">
    <source>
        <dbReference type="Google" id="ProtNLM"/>
    </source>
</evidence>
<protein>
    <recommendedName>
        <fullName evidence="3">DUF433 domain-containing protein</fullName>
    </recommendedName>
</protein>
<dbReference type="InterPro" id="IPR036388">
    <property type="entry name" value="WH-like_DNA-bd_sf"/>
</dbReference>
<dbReference type="SUPFAM" id="SSF46689">
    <property type="entry name" value="Homeodomain-like"/>
    <property type="match status" value="1"/>
</dbReference>
<dbReference type="Pfam" id="PF04255">
    <property type="entry name" value="DUF433"/>
    <property type="match status" value="1"/>
</dbReference>